<evidence type="ECO:0000313" key="8">
    <source>
        <dbReference type="EMBL" id="GAA0483556.1"/>
    </source>
</evidence>
<keyword evidence="6" id="KW-1133">Transmembrane helix</keyword>
<protein>
    <recommendedName>
        <fullName evidence="2">Cell shape-determining protein MreC</fullName>
    </recommendedName>
    <alternativeName>
        <fullName evidence="4">Cell shape protein MreC</fullName>
    </alternativeName>
</protein>
<dbReference type="Gene3D" id="2.40.10.340">
    <property type="entry name" value="Rod shape-determining protein MreC, domain 1"/>
    <property type="match status" value="1"/>
</dbReference>
<feature type="transmembrane region" description="Helical" evidence="6">
    <location>
        <begin position="20"/>
        <end position="42"/>
    </location>
</feature>
<dbReference type="Gene3D" id="2.40.10.350">
    <property type="entry name" value="Rod shape-determining protein MreC, domain 2"/>
    <property type="match status" value="1"/>
</dbReference>
<evidence type="ECO:0000256" key="2">
    <source>
        <dbReference type="ARBA" id="ARBA00013855"/>
    </source>
</evidence>
<evidence type="ECO:0000256" key="6">
    <source>
        <dbReference type="SAM" id="Phobius"/>
    </source>
</evidence>
<evidence type="ECO:0000256" key="4">
    <source>
        <dbReference type="ARBA" id="ARBA00032089"/>
    </source>
</evidence>
<keyword evidence="3" id="KW-0133">Cell shape</keyword>
<dbReference type="InterPro" id="IPR055342">
    <property type="entry name" value="MreC_beta-barrel_core"/>
</dbReference>
<dbReference type="EMBL" id="BAAAEM010000003">
    <property type="protein sequence ID" value="GAA0483556.1"/>
    <property type="molecule type" value="Genomic_DNA"/>
</dbReference>
<keyword evidence="6" id="KW-0812">Transmembrane</keyword>
<evidence type="ECO:0000256" key="1">
    <source>
        <dbReference type="ARBA" id="ARBA00009369"/>
    </source>
</evidence>
<feature type="coiled-coil region" evidence="5">
    <location>
        <begin position="94"/>
        <end position="126"/>
    </location>
</feature>
<reference evidence="9" key="1">
    <citation type="journal article" date="2019" name="Int. J. Syst. Evol. Microbiol.">
        <title>The Global Catalogue of Microorganisms (GCM) 10K type strain sequencing project: providing services to taxonomists for standard genome sequencing and annotation.</title>
        <authorList>
            <consortium name="The Broad Institute Genomics Platform"/>
            <consortium name="The Broad Institute Genome Sequencing Center for Infectious Disease"/>
            <person name="Wu L."/>
            <person name="Ma J."/>
        </authorList>
    </citation>
    <scope>NUCLEOTIDE SEQUENCE [LARGE SCALE GENOMIC DNA]</scope>
    <source>
        <strain evidence="9">JCM 14162</strain>
    </source>
</reference>
<dbReference type="PANTHER" id="PTHR34138:SF1">
    <property type="entry name" value="CELL SHAPE-DETERMINING PROTEIN MREC"/>
    <property type="match status" value="1"/>
</dbReference>
<accession>A0ABP3KNH0</accession>
<comment type="similarity">
    <text evidence="1">Belongs to the MreC family.</text>
</comment>
<dbReference type="Proteomes" id="UP001500713">
    <property type="component" value="Unassembled WGS sequence"/>
</dbReference>
<proteinExistence type="inferred from homology"/>
<comment type="caution">
    <text evidence="8">The sequence shown here is derived from an EMBL/GenBank/DDBJ whole genome shotgun (WGS) entry which is preliminary data.</text>
</comment>
<evidence type="ECO:0000256" key="5">
    <source>
        <dbReference type="SAM" id="Coils"/>
    </source>
</evidence>
<evidence type="ECO:0000259" key="7">
    <source>
        <dbReference type="Pfam" id="PF04085"/>
    </source>
</evidence>
<feature type="domain" description="Rod shape-determining protein MreC beta-barrel core" evidence="7">
    <location>
        <begin position="136"/>
        <end position="274"/>
    </location>
</feature>
<sequence>MAPPNNRRPGFSKRAQYSIFASYLLGILGAVVGLLLLLISIVDPQGFAVLRTIGAEATAPVSKTLAEIGGATGDAGENISAYFNAASKNAAMKRELESSRIEILEARALKQENERLKRLLDLDQEVPDDIGMARLISSTSSSSRRMATLGLGTTDGILIGQPVRAPEGLVGRVLEAGPTTARILLVSDGQNVTPVKRASDELPAFATGRGDGTVEVRPINLGTNPFKGGDLLITSGSGGLYAPGIPVAVVIRKTDTGAIARILANSAKVSHVIVQPMFQAETVAAIKQENIDQAESAAEGGE</sequence>
<dbReference type="PANTHER" id="PTHR34138">
    <property type="entry name" value="CELL SHAPE-DETERMINING PROTEIN MREC"/>
    <property type="match status" value="1"/>
</dbReference>
<dbReference type="InterPro" id="IPR007221">
    <property type="entry name" value="MreC"/>
</dbReference>
<dbReference type="RefSeq" id="WP_229956732.1">
    <property type="nucleotide sequence ID" value="NZ_BAAAEM010000003.1"/>
</dbReference>
<dbReference type="Pfam" id="PF04085">
    <property type="entry name" value="MreC"/>
    <property type="match status" value="1"/>
</dbReference>
<keyword evidence="5" id="KW-0175">Coiled coil</keyword>
<dbReference type="InterPro" id="IPR042175">
    <property type="entry name" value="Cell/Rod_MreC_2"/>
</dbReference>
<keyword evidence="6" id="KW-0472">Membrane</keyword>
<evidence type="ECO:0000256" key="3">
    <source>
        <dbReference type="ARBA" id="ARBA00022960"/>
    </source>
</evidence>
<evidence type="ECO:0000313" key="9">
    <source>
        <dbReference type="Proteomes" id="UP001500713"/>
    </source>
</evidence>
<gene>
    <name evidence="8" type="ORF">GCM10009096_27520</name>
</gene>
<keyword evidence="9" id="KW-1185">Reference proteome</keyword>
<dbReference type="InterPro" id="IPR042177">
    <property type="entry name" value="Cell/Rod_1"/>
</dbReference>
<name>A0ABP3KNH0_9SPHN</name>
<organism evidence="8 9">
    <name type="scientific">Parasphingorhabdus litoris</name>
    <dbReference type="NCBI Taxonomy" id="394733"/>
    <lineage>
        <taxon>Bacteria</taxon>
        <taxon>Pseudomonadati</taxon>
        <taxon>Pseudomonadota</taxon>
        <taxon>Alphaproteobacteria</taxon>
        <taxon>Sphingomonadales</taxon>
        <taxon>Sphingomonadaceae</taxon>
        <taxon>Parasphingorhabdus</taxon>
    </lineage>
</organism>